<dbReference type="GO" id="GO:0000270">
    <property type="term" value="P:peptidoglycan metabolic process"/>
    <property type="evidence" value="ECO:0007669"/>
    <property type="project" value="UniProtKB-UniRule"/>
</dbReference>
<dbReference type="GO" id="GO:0071555">
    <property type="term" value="P:cell wall organization"/>
    <property type="evidence" value="ECO:0007669"/>
    <property type="project" value="UniProtKB-KW"/>
</dbReference>
<dbReference type="AlphaFoldDB" id="A0A419F0M7"/>
<comment type="caution">
    <text evidence="6">The sequence shown here is derived from an EMBL/GenBank/DDBJ whole genome shotgun (WGS) entry which is preliminary data.</text>
</comment>
<reference evidence="6 7" key="1">
    <citation type="journal article" date="2017" name="ISME J.">
        <title>Energy and carbon metabolisms in a deep terrestrial subsurface fluid microbial community.</title>
        <authorList>
            <person name="Momper L."/>
            <person name="Jungbluth S.P."/>
            <person name="Lee M.D."/>
            <person name="Amend J.P."/>
        </authorList>
    </citation>
    <scope>NUCLEOTIDE SEQUENCE [LARGE SCALE GENOMIC DNA]</scope>
    <source>
        <strain evidence="6">SURF_17</strain>
    </source>
</reference>
<dbReference type="InterPro" id="IPR036908">
    <property type="entry name" value="RlpA-like_sf"/>
</dbReference>
<accession>A0A419F0M7</accession>
<organism evidence="6 7">
    <name type="scientific">Candidatus Abyssobacteria bacterium SURF_17</name>
    <dbReference type="NCBI Taxonomy" id="2093361"/>
    <lineage>
        <taxon>Bacteria</taxon>
        <taxon>Pseudomonadati</taxon>
        <taxon>Candidatus Hydrogenedentota</taxon>
        <taxon>Candidatus Abyssobacteria</taxon>
    </lineage>
</organism>
<dbReference type="SUPFAM" id="SSF50685">
    <property type="entry name" value="Barwin-like endoglucanases"/>
    <property type="match status" value="1"/>
</dbReference>
<dbReference type="CDD" id="cd22268">
    <property type="entry name" value="DPBB_RlpA-like"/>
    <property type="match status" value="1"/>
</dbReference>
<dbReference type="PANTHER" id="PTHR34183">
    <property type="entry name" value="ENDOLYTIC PEPTIDOGLYCAN TRANSGLYCOSYLASE RLPA"/>
    <property type="match status" value="1"/>
</dbReference>
<name>A0A419F0M7_9BACT</name>
<evidence type="ECO:0000256" key="2">
    <source>
        <dbReference type="ARBA" id="ARBA00023316"/>
    </source>
</evidence>
<protein>
    <recommendedName>
        <fullName evidence="3">Probable endolytic peptidoglycan transglycosylase RlpA</fullName>
        <ecNumber evidence="3">4.2.2.-</ecNumber>
    </recommendedName>
</protein>
<dbReference type="PANTHER" id="PTHR34183:SF1">
    <property type="entry name" value="ENDOLYTIC PEPTIDOGLYCAN TRANSGLYCOSYLASE RLPA"/>
    <property type="match status" value="1"/>
</dbReference>
<sequence>MSVAEAQSYSEVGTASWYGYETRRKKGGYMTANGEAFDPKGYTAAHKYLPLPTDVRVTNLENGRSTLVRVNDRGPFPCRENPRSGDRIIDVSMGAAKKLGFYGQGTARVKVETIRLE</sequence>
<gene>
    <name evidence="3" type="primary">rlpA</name>
    <name evidence="6" type="ORF">C4532_07910</name>
</gene>
<evidence type="ECO:0000313" key="6">
    <source>
        <dbReference type="EMBL" id="RJP71250.1"/>
    </source>
</evidence>
<dbReference type="InterPro" id="IPR009009">
    <property type="entry name" value="RlpA-like_DPBB"/>
</dbReference>
<dbReference type="EC" id="4.2.2.-" evidence="3"/>
<keyword evidence="2 3" id="KW-0961">Cell wall biogenesis/degradation</keyword>
<dbReference type="Pfam" id="PF03330">
    <property type="entry name" value="DPBB_1"/>
    <property type="match status" value="1"/>
</dbReference>
<dbReference type="GO" id="GO:0008932">
    <property type="term" value="F:lytic endotransglycosylase activity"/>
    <property type="evidence" value="ECO:0007669"/>
    <property type="project" value="UniProtKB-UniRule"/>
</dbReference>
<dbReference type="InterPro" id="IPR012997">
    <property type="entry name" value="RplA"/>
</dbReference>
<dbReference type="Gene3D" id="2.40.40.10">
    <property type="entry name" value="RlpA-like domain"/>
    <property type="match status" value="1"/>
</dbReference>
<dbReference type="InterPro" id="IPR034718">
    <property type="entry name" value="RlpA"/>
</dbReference>
<dbReference type="EMBL" id="QZKI01000061">
    <property type="protein sequence ID" value="RJP71250.1"/>
    <property type="molecule type" value="Genomic_DNA"/>
</dbReference>
<feature type="domain" description="RlpA-like protein double-psi beta-barrel" evidence="5">
    <location>
        <begin position="11"/>
        <end position="111"/>
    </location>
</feature>
<dbReference type="NCBIfam" id="TIGR00413">
    <property type="entry name" value="rlpA"/>
    <property type="match status" value="1"/>
</dbReference>
<comment type="function">
    <text evidence="3">Lytic transglycosylase with a strong preference for naked glycan strands that lack stem peptides.</text>
</comment>
<proteinExistence type="inferred from homology"/>
<dbReference type="Proteomes" id="UP000285961">
    <property type="component" value="Unassembled WGS sequence"/>
</dbReference>
<evidence type="ECO:0000259" key="5">
    <source>
        <dbReference type="Pfam" id="PF03330"/>
    </source>
</evidence>
<evidence type="ECO:0000256" key="3">
    <source>
        <dbReference type="HAMAP-Rule" id="MF_02071"/>
    </source>
</evidence>
<evidence type="ECO:0000256" key="4">
    <source>
        <dbReference type="RuleBase" id="RU003495"/>
    </source>
</evidence>
<dbReference type="HAMAP" id="MF_02071">
    <property type="entry name" value="RlpA"/>
    <property type="match status" value="1"/>
</dbReference>
<keyword evidence="1 3" id="KW-0456">Lyase</keyword>
<evidence type="ECO:0000256" key="1">
    <source>
        <dbReference type="ARBA" id="ARBA00023239"/>
    </source>
</evidence>
<comment type="similarity">
    <text evidence="3 4">Belongs to the RlpA family.</text>
</comment>
<evidence type="ECO:0000313" key="7">
    <source>
        <dbReference type="Proteomes" id="UP000285961"/>
    </source>
</evidence>